<feature type="signal peptide" evidence="1">
    <location>
        <begin position="1"/>
        <end position="19"/>
    </location>
</feature>
<keyword evidence="3" id="KW-1185">Reference proteome</keyword>
<dbReference type="RefSeq" id="XP_062698501.1">
    <property type="nucleotide sequence ID" value="XM_062842517.1"/>
</dbReference>
<dbReference type="PANTHER" id="PTHR21112:SF0">
    <property type="entry name" value="CHEMOSENSORY PROTEIN A 29A-RELATED"/>
    <property type="match status" value="1"/>
</dbReference>
<dbReference type="Pfam" id="PF06477">
    <property type="entry name" value="DUF1091"/>
    <property type="match status" value="1"/>
</dbReference>
<dbReference type="Proteomes" id="UP000069940">
    <property type="component" value="Unassembled WGS sequence"/>
</dbReference>
<dbReference type="PANTHER" id="PTHR21112">
    <property type="entry name" value="CHEMOSENSORY PROTEIN A 29A-RELATED"/>
    <property type="match status" value="1"/>
</dbReference>
<reference evidence="2" key="2">
    <citation type="submission" date="2025-05" db="UniProtKB">
        <authorList>
            <consortium name="EnsemblMetazoa"/>
        </authorList>
    </citation>
    <scope>IDENTIFICATION</scope>
    <source>
        <strain evidence="2">Foshan</strain>
    </source>
</reference>
<evidence type="ECO:0000313" key="3">
    <source>
        <dbReference type="Proteomes" id="UP000069940"/>
    </source>
</evidence>
<feature type="chain" id="PRO_5045468230" description="Secreted protein" evidence="1">
    <location>
        <begin position="20"/>
        <end position="183"/>
    </location>
</feature>
<evidence type="ECO:0000313" key="2">
    <source>
        <dbReference type="EnsemblMetazoa" id="AALFPA23_023894.P35610"/>
    </source>
</evidence>
<dbReference type="GeneID" id="134284153"/>
<protein>
    <recommendedName>
        <fullName evidence="4">Secreted protein</fullName>
    </recommendedName>
</protein>
<dbReference type="EnsemblMetazoa" id="AALFPA23_023894.R35610">
    <property type="protein sequence ID" value="AALFPA23_023894.P35610"/>
    <property type="gene ID" value="AALFPA23_023894"/>
</dbReference>
<evidence type="ECO:0000256" key="1">
    <source>
        <dbReference type="SAM" id="SignalP"/>
    </source>
</evidence>
<name>A0ABM2A2R5_AEDAL</name>
<dbReference type="InterPro" id="IPR010512">
    <property type="entry name" value="DUF1091"/>
</dbReference>
<evidence type="ECO:0008006" key="4">
    <source>
        <dbReference type="Google" id="ProtNLM"/>
    </source>
</evidence>
<organism evidence="2 3">
    <name type="scientific">Aedes albopictus</name>
    <name type="common">Asian tiger mosquito</name>
    <name type="synonym">Stegomyia albopicta</name>
    <dbReference type="NCBI Taxonomy" id="7160"/>
    <lineage>
        <taxon>Eukaryota</taxon>
        <taxon>Metazoa</taxon>
        <taxon>Ecdysozoa</taxon>
        <taxon>Arthropoda</taxon>
        <taxon>Hexapoda</taxon>
        <taxon>Insecta</taxon>
        <taxon>Pterygota</taxon>
        <taxon>Neoptera</taxon>
        <taxon>Endopterygota</taxon>
        <taxon>Diptera</taxon>
        <taxon>Nematocera</taxon>
        <taxon>Culicoidea</taxon>
        <taxon>Culicidae</taxon>
        <taxon>Culicinae</taxon>
        <taxon>Aedini</taxon>
        <taxon>Aedes</taxon>
        <taxon>Stegomyia</taxon>
    </lineage>
</organism>
<keyword evidence="1" id="KW-0732">Signal</keyword>
<reference evidence="3" key="1">
    <citation type="journal article" date="2015" name="Proc. Natl. Acad. Sci. U.S.A.">
        <title>Genome sequence of the Asian Tiger mosquito, Aedes albopictus, reveals insights into its biology, genetics, and evolution.</title>
        <authorList>
            <person name="Chen X.G."/>
            <person name="Jiang X."/>
            <person name="Gu J."/>
            <person name="Xu M."/>
            <person name="Wu Y."/>
            <person name="Deng Y."/>
            <person name="Zhang C."/>
            <person name="Bonizzoni M."/>
            <person name="Dermauw W."/>
            <person name="Vontas J."/>
            <person name="Armbruster P."/>
            <person name="Huang X."/>
            <person name="Yang Y."/>
            <person name="Zhang H."/>
            <person name="He W."/>
            <person name="Peng H."/>
            <person name="Liu Y."/>
            <person name="Wu K."/>
            <person name="Chen J."/>
            <person name="Lirakis M."/>
            <person name="Topalis P."/>
            <person name="Van Leeuwen T."/>
            <person name="Hall A.B."/>
            <person name="Jiang X."/>
            <person name="Thorpe C."/>
            <person name="Mueller R.L."/>
            <person name="Sun C."/>
            <person name="Waterhouse R.M."/>
            <person name="Yan G."/>
            <person name="Tu Z.J."/>
            <person name="Fang X."/>
            <person name="James A.A."/>
        </authorList>
    </citation>
    <scope>NUCLEOTIDE SEQUENCE [LARGE SCALE GENOMIC DNA]</scope>
    <source>
        <strain evidence="3">Foshan</strain>
    </source>
</reference>
<sequence>MSPLSVLISLLLLTASAIALSVHIHFDRFVQSTGFDVVNATGVRVRKYNRTTTVLDGEGELFRNLDDDYRFTLTVAYSRMGNNQFDEYPLKIAKATICSIMNGPYKDYQYLFKDYSNMPQVGDERFCPFPPGRYWVKNWAIDGSFVPPVVPSGYWRFTSNILDSKDKVVVQYLAYFHISKDMF</sequence>
<proteinExistence type="predicted"/>
<accession>A0ABM2A2R5</accession>